<protein>
    <recommendedName>
        <fullName evidence="1">catalase</fullName>
        <ecNumber evidence="1">1.11.1.6</ecNumber>
    </recommendedName>
</protein>
<dbReference type="GO" id="GO:0020037">
    <property type="term" value="F:heme binding"/>
    <property type="evidence" value="ECO:0007669"/>
    <property type="project" value="InterPro"/>
</dbReference>
<dbReference type="GO" id="GO:0042744">
    <property type="term" value="P:hydrogen peroxide catabolic process"/>
    <property type="evidence" value="ECO:0007669"/>
    <property type="project" value="TreeGrafter"/>
</dbReference>
<dbReference type="BioCyc" id="AURANTIMONAS:SI859A1_03466-MONOMER"/>
<dbReference type="EC" id="1.11.1.6" evidence="1"/>
<feature type="domain" description="Catalase core" evidence="2">
    <location>
        <begin position="29"/>
        <end position="371"/>
    </location>
</feature>
<dbReference type="InterPro" id="IPR018028">
    <property type="entry name" value="Catalase"/>
</dbReference>
<dbReference type="SMART" id="SM01060">
    <property type="entry name" value="Catalase"/>
    <property type="match status" value="1"/>
</dbReference>
<dbReference type="EMBL" id="AAPJ01000007">
    <property type="protein sequence ID" value="EAS48828.1"/>
    <property type="molecule type" value="Genomic_DNA"/>
</dbReference>
<gene>
    <name evidence="3" type="ORF">SI859A1_03466</name>
</gene>
<dbReference type="Gene3D" id="1.20.1280.120">
    <property type="match status" value="1"/>
</dbReference>
<proteinExistence type="predicted"/>
<dbReference type="InterPro" id="IPR020835">
    <property type="entry name" value="Catalase_sf"/>
</dbReference>
<dbReference type="PROSITE" id="PS51402">
    <property type="entry name" value="CATALASE_3"/>
    <property type="match status" value="1"/>
</dbReference>
<dbReference type="Proteomes" id="UP000000321">
    <property type="component" value="Unassembled WGS sequence"/>
</dbReference>
<dbReference type="PANTHER" id="PTHR11465">
    <property type="entry name" value="CATALASE"/>
    <property type="match status" value="1"/>
</dbReference>
<dbReference type="InterPro" id="IPR011614">
    <property type="entry name" value="Catalase_core"/>
</dbReference>
<evidence type="ECO:0000256" key="1">
    <source>
        <dbReference type="ARBA" id="ARBA00012314"/>
    </source>
</evidence>
<organism evidence="3 4">
    <name type="scientific">Aurantimonas manganoxydans (strain ATCC BAA-1229 / DSM 21871 / SI85-9A1)</name>
    <dbReference type="NCBI Taxonomy" id="287752"/>
    <lineage>
        <taxon>Bacteria</taxon>
        <taxon>Pseudomonadati</taxon>
        <taxon>Pseudomonadota</taxon>
        <taxon>Alphaproteobacteria</taxon>
        <taxon>Hyphomicrobiales</taxon>
        <taxon>Aurantimonadaceae</taxon>
        <taxon>Aurantimonas</taxon>
    </lineage>
</organism>
<comment type="caution">
    <text evidence="3">The sequence shown here is derived from an EMBL/GenBank/DDBJ whole genome shotgun (WGS) entry which is preliminary data.</text>
</comment>
<reference evidence="3 4" key="1">
    <citation type="journal article" date="2008" name="Appl. Environ. Microbiol.">
        <title>Genomic insights into Mn(II) oxidation by the marine alphaproteobacterium Aurantimonas sp. strain SI85-9A1.</title>
        <authorList>
            <person name="Dick G.J."/>
            <person name="Podell S."/>
            <person name="Johnson H.A."/>
            <person name="Rivera-Espinoza Y."/>
            <person name="Bernier-Latmani R."/>
            <person name="McCarthy J.K."/>
            <person name="Torpey J.W."/>
            <person name="Clement B.G."/>
            <person name="Gaasterland T."/>
            <person name="Tebo B.M."/>
        </authorList>
    </citation>
    <scope>NUCLEOTIDE SEQUENCE [LARGE SCALE GENOMIC DNA]</scope>
    <source>
        <strain evidence="3 4">SI85-9A1</strain>
    </source>
</reference>
<dbReference type="Gene3D" id="2.40.180.10">
    <property type="entry name" value="Catalase core domain"/>
    <property type="match status" value="1"/>
</dbReference>
<name>Q1YER7_AURMS</name>
<dbReference type="SUPFAM" id="SSF56634">
    <property type="entry name" value="Heme-dependent catalase-like"/>
    <property type="match status" value="1"/>
</dbReference>
<dbReference type="PANTHER" id="PTHR11465:SF62">
    <property type="entry name" value="CATALASE T"/>
    <property type="match status" value="1"/>
</dbReference>
<keyword evidence="4" id="KW-1185">Reference proteome</keyword>
<dbReference type="Pfam" id="PF00199">
    <property type="entry name" value="Catalase"/>
    <property type="match status" value="2"/>
</dbReference>
<evidence type="ECO:0000313" key="4">
    <source>
        <dbReference type="Proteomes" id="UP000000321"/>
    </source>
</evidence>
<dbReference type="GO" id="GO:0004096">
    <property type="term" value="F:catalase activity"/>
    <property type="evidence" value="ECO:0007669"/>
    <property type="project" value="InterPro"/>
</dbReference>
<dbReference type="GO" id="GO:0042542">
    <property type="term" value="P:response to hydrogen peroxide"/>
    <property type="evidence" value="ECO:0007669"/>
    <property type="project" value="TreeGrafter"/>
</dbReference>
<evidence type="ECO:0000259" key="2">
    <source>
        <dbReference type="SMART" id="SM01060"/>
    </source>
</evidence>
<evidence type="ECO:0000313" key="3">
    <source>
        <dbReference type="EMBL" id="EAS48828.1"/>
    </source>
</evidence>
<dbReference type="PRINTS" id="PR00067">
    <property type="entry name" value="CATALASE"/>
</dbReference>
<dbReference type="HOGENOM" id="CLU_045961_0_0_5"/>
<accession>Q1YER7</accession>
<dbReference type="GO" id="GO:0005737">
    <property type="term" value="C:cytoplasm"/>
    <property type="evidence" value="ECO:0007669"/>
    <property type="project" value="TreeGrafter"/>
</dbReference>
<dbReference type="AlphaFoldDB" id="Q1YER7"/>
<sequence length="377" mass="40830">MLRWRGHDGSVDHCVEHRQDLQDPVAASRPSLGSPMLTAAEDDSRLAEKLVEALYRPDGSRALRPVHALGIGATGTFVASRIASDFCVAEHFSGEPITTTVRFSNGSGCATAHDGWSDVRGMATRFHLADAAATDLVAMTLPEFFTATPEAFLDFAAAARPAPYKGESVWRKLRALLRLELPLRNPYPGETISPDSGAIAFADVHPNARLAVFGAAAIGAPLSYVRASYHAVHTFVVTGKDGTRRHVRFSWQPIAGVANTNKSETPVDSYLLAELRTRLEKGSDRFSLVMTIGETGDAFDDPTRPWPPHRVRIVMGTMTIEAVADDQAEASERLSFNPWLLVHGMEASDDPVLRVRKEAYKISSARRGGAPCPFAGG</sequence>